<keyword evidence="2" id="KW-1185">Reference proteome</keyword>
<accession>A0A1S7PCI6</accession>
<dbReference type="EMBL" id="FBWK01000018">
    <property type="protein sequence ID" value="CUX19040.1"/>
    <property type="molecule type" value="Genomic_DNA"/>
</dbReference>
<dbReference type="Proteomes" id="UP000191988">
    <property type="component" value="Unassembled WGS sequence"/>
</dbReference>
<evidence type="ECO:0000313" key="1">
    <source>
        <dbReference type="EMBL" id="CUX19040.1"/>
    </source>
</evidence>
<gene>
    <name evidence="1" type="ORF">AGR3A_Cc250019</name>
</gene>
<proteinExistence type="predicted"/>
<reference evidence="2" key="1">
    <citation type="submission" date="2016-01" db="EMBL/GenBank/DDBJ databases">
        <authorList>
            <person name="Regsiter A."/>
            <person name="william w."/>
        </authorList>
    </citation>
    <scope>NUCLEOTIDE SEQUENCE [LARGE SCALE GENOMIC DNA]</scope>
    <source>
        <strain evidence="2">CFBP 6623</strain>
    </source>
</reference>
<name>A0A1S7PCI6_9HYPH</name>
<evidence type="ECO:0000313" key="2">
    <source>
        <dbReference type="Proteomes" id="UP000191988"/>
    </source>
</evidence>
<dbReference type="AntiFam" id="ANF00142">
    <property type="entry name" value="Shadow ORF (opposite yadG)"/>
</dbReference>
<protein>
    <submittedName>
        <fullName evidence="1">6-pyruvoyl-tetrahydropterin synthase (Modular protein)</fullName>
    </submittedName>
</protein>
<sequence length="302" mass="34277">MWRIVPATKNGAETAPLDNALLIAVSVQDLAEEQACTFVLRIVEELGRRILFDDLALIHEDDAVGDLAGETHFVGHAQHGHAVFGKADHGVEHFFHHFRVERRGRLVEQHDLRLHAQRAGNRHTLLLAAGKLARVFVGLFGDLDALQIVHRHFFRFLLGHLANPDWRQRAVFEDGQMREEVEVLEHHANFATDFIDLLQVVGQFDAINLDRARLVFFQPVDAADHGRFARSRRAGDDDALALHHFQVDVAQYVEIAIPLVHAGDFDCHVRCRDGQFFCLVFCHLSVPYRLCPVSRCRSMNSE</sequence>
<dbReference type="AlphaFoldDB" id="A0A1S7PCI6"/>
<dbReference type="AntiFam" id="ANF00095">
    <property type="entry name" value="Shadow ORF (opposite ABC transporters)"/>
</dbReference>
<organism evidence="1 2">
    <name type="scientific">Agrobacterium tomkonis CFBP 6623</name>
    <dbReference type="NCBI Taxonomy" id="1183432"/>
    <lineage>
        <taxon>Bacteria</taxon>
        <taxon>Pseudomonadati</taxon>
        <taxon>Pseudomonadota</taxon>
        <taxon>Alphaproteobacteria</taxon>
        <taxon>Hyphomicrobiales</taxon>
        <taxon>Rhizobiaceae</taxon>
        <taxon>Rhizobium/Agrobacterium group</taxon>
        <taxon>Agrobacterium</taxon>
        <taxon>Agrobacterium tumefaciens complex</taxon>
    </lineage>
</organism>